<evidence type="ECO:0000259" key="6">
    <source>
        <dbReference type="Pfam" id="PF13439"/>
    </source>
</evidence>
<keyword evidence="3" id="KW-1133">Transmembrane helix</keyword>
<dbReference type="STRING" id="106004.A0A1Y2CPZ2"/>
<dbReference type="InterPro" id="IPR028098">
    <property type="entry name" value="Glyco_trans_4-like_N"/>
</dbReference>
<dbReference type="Proteomes" id="UP000193467">
    <property type="component" value="Unassembled WGS sequence"/>
</dbReference>
<proteinExistence type="predicted"/>
<keyword evidence="3" id="KW-0472">Membrane</keyword>
<sequence>MVVSLARSWFGRPHPKKDRASPVLHSRAFTEPHASPHLTRRRRRTRLPFLLAFAAIIVITWHYFGSTSSSSSSPPSRAITKDSLRRMLGVRSKAPPGSSLIPSSSSPFLPSPDPLPVHHDVHKMIYHNYPLSIHRPPPNQFLRSPSASTSHPVVAIITATNNPRRAALLETATSLFGQSMQNFLWVIVDDHTDETDSLALLKELAESDPRVTLLHNLGFKGLSQGRNVGLKHVFGRKEVPPYLISLDDDDLFELTALEKITWMMESNKEWGLGGFYYVKWGEGANETGNFVPNAAIYRSDAVLESGCRYDEQGFSAGGEDWDFWMCLAEGGYWGGSALEFLYWYRANPPSFRAKRWGDTFKQGAGSTFLQLRDHIQKKHQALGGDFPVKFPRPSIHLEPITWEPPFESGLASTDKSIVFIVPWLYLGGADIGALHMVQVYAEAGYRVTVICTLFKTPQGIELKPEMLKWTHDVHVLPSFLRTNDFPRYIKHLITSRGSREVIFSNSQLIYEMLPALTEQLPDVKFIDYLHNEAYDGWKSGGYPRYSILNQRYLARTITCSSYLRNWLLDHGHLDASRIGVVKLGIDIGSFKAPNNRERNAAKAEILQLEPETTVITFVGRISDQKRPLLLPRIIDSLLDKVGEDFLLFVIGDGEQLEALRRQVRLRKLDDYIRILGARTNVRDYLAATDIFLLPSMSEGISVAVSEAMAMGLPIVTANAGALPEQLGVGSTKNLGGVLVDHSIENEESDAEMYAYELGSLITDYSARRKLGDNARMIVERELGWKESLKGLMKETKLARNLEEFRREADPRYPNPSVYTAIETILLEDSKVSDHFGNHPLKS</sequence>
<accession>A0A1Y2CPZ2</accession>
<keyword evidence="3" id="KW-0812">Transmembrane</keyword>
<keyword evidence="8" id="KW-1185">Reference proteome</keyword>
<evidence type="ECO:0008006" key="9">
    <source>
        <dbReference type="Google" id="ProtNLM"/>
    </source>
</evidence>
<dbReference type="InterPro" id="IPR029044">
    <property type="entry name" value="Nucleotide-diphossugar_trans"/>
</dbReference>
<organism evidence="7 8">
    <name type="scientific">Leucosporidium creatinivorum</name>
    <dbReference type="NCBI Taxonomy" id="106004"/>
    <lineage>
        <taxon>Eukaryota</taxon>
        <taxon>Fungi</taxon>
        <taxon>Dikarya</taxon>
        <taxon>Basidiomycota</taxon>
        <taxon>Pucciniomycotina</taxon>
        <taxon>Microbotryomycetes</taxon>
        <taxon>Leucosporidiales</taxon>
        <taxon>Leucosporidium</taxon>
    </lineage>
</organism>
<evidence type="ECO:0000313" key="7">
    <source>
        <dbReference type="EMBL" id="ORY48415.1"/>
    </source>
</evidence>
<dbReference type="GO" id="GO:0016757">
    <property type="term" value="F:glycosyltransferase activity"/>
    <property type="evidence" value="ECO:0007669"/>
    <property type="project" value="TreeGrafter"/>
</dbReference>
<dbReference type="OrthoDB" id="3784at2759"/>
<name>A0A1Y2CPZ2_9BASI</name>
<evidence type="ECO:0000259" key="4">
    <source>
        <dbReference type="Pfam" id="PF00534"/>
    </source>
</evidence>
<feature type="domain" description="Glycosyl transferase family 1" evidence="4">
    <location>
        <begin position="605"/>
        <end position="775"/>
    </location>
</feature>
<dbReference type="Pfam" id="PF00534">
    <property type="entry name" value="Glycos_transf_1"/>
    <property type="match status" value="1"/>
</dbReference>
<feature type="domain" description="Glycosyltransferase subfamily 4-like N-terminal" evidence="6">
    <location>
        <begin position="427"/>
        <end position="587"/>
    </location>
</feature>
<reference evidence="7 8" key="1">
    <citation type="submission" date="2016-07" db="EMBL/GenBank/DDBJ databases">
        <title>Pervasive Adenine N6-methylation of Active Genes in Fungi.</title>
        <authorList>
            <consortium name="DOE Joint Genome Institute"/>
            <person name="Mondo S.J."/>
            <person name="Dannebaum R.O."/>
            <person name="Kuo R.C."/>
            <person name="Labutti K."/>
            <person name="Haridas S."/>
            <person name="Kuo A."/>
            <person name="Salamov A."/>
            <person name="Ahrendt S.R."/>
            <person name="Lipzen A."/>
            <person name="Sullivan W."/>
            <person name="Andreopoulos W.B."/>
            <person name="Clum A."/>
            <person name="Lindquist E."/>
            <person name="Daum C."/>
            <person name="Ramamoorthy G.K."/>
            <person name="Gryganskyi A."/>
            <person name="Culley D."/>
            <person name="Magnuson J.K."/>
            <person name="James T.Y."/>
            <person name="O'Malley M.A."/>
            <person name="Stajich J.E."/>
            <person name="Spatafora J.W."/>
            <person name="Visel A."/>
            <person name="Grigoriev I.V."/>
        </authorList>
    </citation>
    <scope>NUCLEOTIDE SEQUENCE [LARGE SCALE GENOMIC DNA]</scope>
    <source>
        <strain evidence="7 8">62-1032</strain>
    </source>
</reference>
<dbReference type="EMBL" id="MCGR01000114">
    <property type="protein sequence ID" value="ORY48415.1"/>
    <property type="molecule type" value="Genomic_DNA"/>
</dbReference>
<dbReference type="InParanoid" id="A0A1Y2CPZ2"/>
<feature type="compositionally biased region" description="Low complexity" evidence="2">
    <location>
        <begin position="95"/>
        <end position="108"/>
    </location>
</feature>
<keyword evidence="1" id="KW-0808">Transferase</keyword>
<dbReference type="PANTHER" id="PTHR45947:SF14">
    <property type="entry name" value="SLL1723 PROTEIN"/>
    <property type="match status" value="1"/>
</dbReference>
<feature type="region of interest" description="Disordered" evidence="2">
    <location>
        <begin position="91"/>
        <end position="113"/>
    </location>
</feature>
<gene>
    <name evidence="7" type="ORF">BCR35DRAFT_310860</name>
</gene>
<evidence type="ECO:0000256" key="1">
    <source>
        <dbReference type="ARBA" id="ARBA00022676"/>
    </source>
</evidence>
<evidence type="ECO:0000256" key="3">
    <source>
        <dbReference type="SAM" id="Phobius"/>
    </source>
</evidence>
<protein>
    <recommendedName>
        <fullName evidence="9">Glycosyltransferase family 4 protein</fullName>
    </recommendedName>
</protein>
<dbReference type="Gene3D" id="3.40.50.2000">
    <property type="entry name" value="Glycogen Phosphorylase B"/>
    <property type="match status" value="2"/>
</dbReference>
<comment type="caution">
    <text evidence="7">The sequence shown here is derived from an EMBL/GenBank/DDBJ whole genome shotgun (WGS) entry which is preliminary data.</text>
</comment>
<feature type="transmembrane region" description="Helical" evidence="3">
    <location>
        <begin position="47"/>
        <end position="64"/>
    </location>
</feature>
<dbReference type="Gene3D" id="3.90.550.10">
    <property type="entry name" value="Spore Coat Polysaccharide Biosynthesis Protein SpsA, Chain A"/>
    <property type="match status" value="1"/>
</dbReference>
<dbReference type="PANTHER" id="PTHR45947">
    <property type="entry name" value="SULFOQUINOVOSYL TRANSFERASE SQD2"/>
    <property type="match status" value="1"/>
</dbReference>
<evidence type="ECO:0000256" key="2">
    <source>
        <dbReference type="SAM" id="MobiDB-lite"/>
    </source>
</evidence>
<dbReference type="Pfam" id="PF13439">
    <property type="entry name" value="Glyco_transf_4"/>
    <property type="match status" value="1"/>
</dbReference>
<dbReference type="InterPro" id="IPR001296">
    <property type="entry name" value="Glyco_trans_1"/>
</dbReference>
<dbReference type="InterPro" id="IPR001173">
    <property type="entry name" value="Glyco_trans_2-like"/>
</dbReference>
<evidence type="ECO:0000313" key="8">
    <source>
        <dbReference type="Proteomes" id="UP000193467"/>
    </source>
</evidence>
<feature type="domain" description="Glycosyltransferase 2-like" evidence="5">
    <location>
        <begin position="156"/>
        <end position="287"/>
    </location>
</feature>
<keyword evidence="1" id="KW-0328">Glycosyltransferase</keyword>
<dbReference type="CDD" id="cd03801">
    <property type="entry name" value="GT4_PimA-like"/>
    <property type="match status" value="1"/>
</dbReference>
<dbReference type="SUPFAM" id="SSF53448">
    <property type="entry name" value="Nucleotide-diphospho-sugar transferases"/>
    <property type="match status" value="1"/>
</dbReference>
<dbReference type="AlphaFoldDB" id="A0A1Y2CPZ2"/>
<dbReference type="Pfam" id="PF00535">
    <property type="entry name" value="Glycos_transf_2"/>
    <property type="match status" value="1"/>
</dbReference>
<dbReference type="CDD" id="cd00761">
    <property type="entry name" value="Glyco_tranf_GTA_type"/>
    <property type="match status" value="1"/>
</dbReference>
<dbReference type="InterPro" id="IPR050194">
    <property type="entry name" value="Glycosyltransferase_grp1"/>
</dbReference>
<dbReference type="SUPFAM" id="SSF53756">
    <property type="entry name" value="UDP-Glycosyltransferase/glycogen phosphorylase"/>
    <property type="match status" value="1"/>
</dbReference>
<evidence type="ECO:0000259" key="5">
    <source>
        <dbReference type="Pfam" id="PF00535"/>
    </source>
</evidence>